<dbReference type="AlphaFoldDB" id="A0AAV3PNM0"/>
<keyword evidence="1" id="KW-0175">Coiled coil</keyword>
<feature type="compositionally biased region" description="Polar residues" evidence="2">
    <location>
        <begin position="1"/>
        <end position="18"/>
    </location>
</feature>
<organism evidence="3 4">
    <name type="scientific">Lithospermum erythrorhizon</name>
    <name type="common">Purple gromwell</name>
    <name type="synonym">Lithospermum officinale var. erythrorhizon</name>
    <dbReference type="NCBI Taxonomy" id="34254"/>
    <lineage>
        <taxon>Eukaryota</taxon>
        <taxon>Viridiplantae</taxon>
        <taxon>Streptophyta</taxon>
        <taxon>Embryophyta</taxon>
        <taxon>Tracheophyta</taxon>
        <taxon>Spermatophyta</taxon>
        <taxon>Magnoliopsida</taxon>
        <taxon>eudicotyledons</taxon>
        <taxon>Gunneridae</taxon>
        <taxon>Pentapetalae</taxon>
        <taxon>asterids</taxon>
        <taxon>lamiids</taxon>
        <taxon>Boraginales</taxon>
        <taxon>Boraginaceae</taxon>
        <taxon>Boraginoideae</taxon>
        <taxon>Lithospermeae</taxon>
        <taxon>Lithospermum</taxon>
    </lineage>
</organism>
<name>A0AAV3PNM0_LITER</name>
<sequence length="557" mass="61550">MSHSSNSRPEGQGYNSDTQASSSPQVSSSLAALAKEDSSGPAKAIRADLQRYGSELSEKDLVEMRIEDLLRGGPEKWSVPSCTPLDRGGVVYGSVGPAQLTPNMWFSILGFYSACLLAGVTPTTELFHLLLPTYPEGWLPLFHGERSLLVLRSTRSLLLPLPAKDKADAHAFSLCWEDHPSLPLYFFTDHHVLKAAGLFPIAEADLGVLEALRVSFSVPDQTIIVCCARPHAPKPVEVRSSSKEGEALSPLLRRSLSLDSPPLLIRLLLLFSPGLLVIGLTPLSRRHLCRILRKRLPSLGSWELIPLRVLWAMPPFLHMAGPRICLLWLRICLLQQIPRLLRPGRMLAGIILPPWSWVRKIKKRLGSPIANPWPAQLLRRLEEVPPPSSTTLNHDELISSLFELGSKFFDLHGVALQSYKALLSSFEVVSGTSSRVGQLEDELRVLREEKGREEGVLRHLLKVLSVGQTVLQGRCEAAARRVEVAKASLEGMEVERDATGNERDILRAGEVARHSSRMLEKSIQVVQAKLDEAELEVPSSLWDTVRDDVSSPDPPSL</sequence>
<keyword evidence="4" id="KW-1185">Reference proteome</keyword>
<feature type="compositionally biased region" description="Low complexity" evidence="2">
    <location>
        <begin position="19"/>
        <end position="33"/>
    </location>
</feature>
<comment type="caution">
    <text evidence="3">The sequence shown here is derived from an EMBL/GenBank/DDBJ whole genome shotgun (WGS) entry which is preliminary data.</text>
</comment>
<dbReference type="Proteomes" id="UP001454036">
    <property type="component" value="Unassembled WGS sequence"/>
</dbReference>
<gene>
    <name evidence="3" type="ORF">LIER_10267</name>
</gene>
<evidence type="ECO:0000256" key="2">
    <source>
        <dbReference type="SAM" id="MobiDB-lite"/>
    </source>
</evidence>
<proteinExistence type="predicted"/>
<evidence type="ECO:0000313" key="4">
    <source>
        <dbReference type="Proteomes" id="UP001454036"/>
    </source>
</evidence>
<accession>A0AAV3PNM0</accession>
<protein>
    <submittedName>
        <fullName evidence="3">Uncharacterized protein</fullName>
    </submittedName>
</protein>
<reference evidence="3 4" key="1">
    <citation type="submission" date="2024-01" db="EMBL/GenBank/DDBJ databases">
        <title>The complete chloroplast genome sequence of Lithospermum erythrorhizon: insights into the phylogenetic relationship among Boraginaceae species and the maternal lineages of purple gromwells.</title>
        <authorList>
            <person name="Okada T."/>
            <person name="Watanabe K."/>
        </authorList>
    </citation>
    <scope>NUCLEOTIDE SEQUENCE [LARGE SCALE GENOMIC DNA]</scope>
</reference>
<evidence type="ECO:0000313" key="3">
    <source>
        <dbReference type="EMBL" id="GAA0151572.1"/>
    </source>
</evidence>
<feature type="region of interest" description="Disordered" evidence="2">
    <location>
        <begin position="1"/>
        <end position="42"/>
    </location>
</feature>
<evidence type="ECO:0000256" key="1">
    <source>
        <dbReference type="SAM" id="Coils"/>
    </source>
</evidence>
<feature type="coiled-coil region" evidence="1">
    <location>
        <begin position="475"/>
        <end position="536"/>
    </location>
</feature>
<dbReference type="EMBL" id="BAABME010001811">
    <property type="protein sequence ID" value="GAA0151572.1"/>
    <property type="molecule type" value="Genomic_DNA"/>
</dbReference>